<evidence type="ECO:0000256" key="7">
    <source>
        <dbReference type="RuleBase" id="RU363032"/>
    </source>
</evidence>
<proteinExistence type="inferred from homology"/>
<dbReference type="PANTHER" id="PTHR43386:SF25">
    <property type="entry name" value="PEPTIDE ABC TRANSPORTER PERMEASE PROTEIN"/>
    <property type="match status" value="1"/>
</dbReference>
<name>A0A537J0A4_9BACT</name>
<keyword evidence="5 7" id="KW-1133">Transmembrane helix</keyword>
<dbReference type="Proteomes" id="UP000318834">
    <property type="component" value="Unassembled WGS sequence"/>
</dbReference>
<evidence type="ECO:0000256" key="1">
    <source>
        <dbReference type="ARBA" id="ARBA00004651"/>
    </source>
</evidence>
<comment type="subcellular location">
    <subcellularLocation>
        <location evidence="1 7">Cell membrane</location>
        <topology evidence="1 7">Multi-pass membrane protein</topology>
    </subcellularLocation>
</comment>
<feature type="domain" description="ABC transmembrane type-1" evidence="9">
    <location>
        <begin position="93"/>
        <end position="282"/>
    </location>
</feature>
<keyword evidence="4 7" id="KW-0812">Transmembrane</keyword>
<gene>
    <name evidence="10" type="ORF">E6H05_01905</name>
</gene>
<evidence type="ECO:0000256" key="8">
    <source>
        <dbReference type="SAM" id="MobiDB-lite"/>
    </source>
</evidence>
<dbReference type="PROSITE" id="PS50928">
    <property type="entry name" value="ABC_TM1"/>
    <property type="match status" value="1"/>
</dbReference>
<dbReference type="GO" id="GO:0055085">
    <property type="term" value="P:transmembrane transport"/>
    <property type="evidence" value="ECO:0007669"/>
    <property type="project" value="InterPro"/>
</dbReference>
<organism evidence="10 11">
    <name type="scientific">Candidatus Segetimicrobium genomatis</name>
    <dbReference type="NCBI Taxonomy" id="2569760"/>
    <lineage>
        <taxon>Bacteria</taxon>
        <taxon>Bacillati</taxon>
        <taxon>Candidatus Sysuimicrobiota</taxon>
        <taxon>Candidatus Sysuimicrobiia</taxon>
        <taxon>Candidatus Sysuimicrobiales</taxon>
        <taxon>Candidatus Segetimicrobiaceae</taxon>
        <taxon>Candidatus Segetimicrobium</taxon>
    </lineage>
</organism>
<protein>
    <submittedName>
        <fullName evidence="10">ABC transporter permease</fullName>
    </submittedName>
</protein>
<evidence type="ECO:0000256" key="6">
    <source>
        <dbReference type="ARBA" id="ARBA00023136"/>
    </source>
</evidence>
<dbReference type="InterPro" id="IPR025966">
    <property type="entry name" value="OppC_N"/>
</dbReference>
<evidence type="ECO:0000259" key="9">
    <source>
        <dbReference type="PROSITE" id="PS50928"/>
    </source>
</evidence>
<dbReference type="InterPro" id="IPR035906">
    <property type="entry name" value="MetI-like_sf"/>
</dbReference>
<comment type="similarity">
    <text evidence="7">Belongs to the binding-protein-dependent transport system permease family.</text>
</comment>
<dbReference type="InterPro" id="IPR000515">
    <property type="entry name" value="MetI-like"/>
</dbReference>
<sequence length="298" mass="30714">MSPSTRASGMSEGVRGTPSVGRSAWERLQRRKTAAAGLIILGLLLAASLAAPLLMGDPNEVDFAGVLQPPSLEHLLGTDQLGRDLLTRVAYGGRISFLIGALAVALALAAGIPVGVISGYVGGTLDLLVQRGVDLLLAFPGFLLALTLIAVLGVGVTNVVVSVAAAAMPVYIRLVRGATLSIREQAYVEAAKALGAGDAAIIVRHVLPNCLTPVIVQSTLQLGVAILTAAGLGFLGLGVKPPTPEWGTMLGEGQTYLLSYWFIATFPGLAIFLVVMAFNLVGDGLRDALDPRMSVLGS</sequence>
<evidence type="ECO:0000256" key="3">
    <source>
        <dbReference type="ARBA" id="ARBA00022475"/>
    </source>
</evidence>
<evidence type="ECO:0000313" key="10">
    <source>
        <dbReference type="EMBL" id="TMI76989.1"/>
    </source>
</evidence>
<dbReference type="InterPro" id="IPR050366">
    <property type="entry name" value="BP-dependent_transpt_permease"/>
</dbReference>
<keyword evidence="2 7" id="KW-0813">Transport</keyword>
<comment type="caution">
    <text evidence="10">The sequence shown here is derived from an EMBL/GenBank/DDBJ whole genome shotgun (WGS) entry which is preliminary data.</text>
</comment>
<feature type="transmembrane region" description="Helical" evidence="7">
    <location>
        <begin position="220"/>
        <end position="239"/>
    </location>
</feature>
<evidence type="ECO:0000256" key="2">
    <source>
        <dbReference type="ARBA" id="ARBA00022448"/>
    </source>
</evidence>
<reference evidence="10 11" key="1">
    <citation type="journal article" date="2019" name="Nat. Microbiol.">
        <title>Mediterranean grassland soil C-N compound turnover is dependent on rainfall and depth, and is mediated by genomically divergent microorganisms.</title>
        <authorList>
            <person name="Diamond S."/>
            <person name="Andeer P.F."/>
            <person name="Li Z."/>
            <person name="Crits-Christoph A."/>
            <person name="Burstein D."/>
            <person name="Anantharaman K."/>
            <person name="Lane K.R."/>
            <person name="Thomas B.C."/>
            <person name="Pan C."/>
            <person name="Northen T.R."/>
            <person name="Banfield J.F."/>
        </authorList>
    </citation>
    <scope>NUCLEOTIDE SEQUENCE [LARGE SCALE GENOMIC DNA]</scope>
    <source>
        <strain evidence="10">NP_8</strain>
    </source>
</reference>
<dbReference type="CDD" id="cd06261">
    <property type="entry name" value="TM_PBP2"/>
    <property type="match status" value="1"/>
</dbReference>
<keyword evidence="3" id="KW-1003">Cell membrane</keyword>
<feature type="transmembrane region" description="Helical" evidence="7">
    <location>
        <begin position="95"/>
        <end position="121"/>
    </location>
</feature>
<evidence type="ECO:0000256" key="4">
    <source>
        <dbReference type="ARBA" id="ARBA00022692"/>
    </source>
</evidence>
<dbReference type="Pfam" id="PF00528">
    <property type="entry name" value="BPD_transp_1"/>
    <property type="match status" value="1"/>
</dbReference>
<accession>A0A537J0A4</accession>
<feature type="region of interest" description="Disordered" evidence="8">
    <location>
        <begin position="1"/>
        <end position="21"/>
    </location>
</feature>
<dbReference type="Gene3D" id="1.10.3720.10">
    <property type="entry name" value="MetI-like"/>
    <property type="match status" value="1"/>
</dbReference>
<dbReference type="SUPFAM" id="SSF161098">
    <property type="entry name" value="MetI-like"/>
    <property type="match status" value="1"/>
</dbReference>
<dbReference type="EMBL" id="VBAP01000008">
    <property type="protein sequence ID" value="TMI76989.1"/>
    <property type="molecule type" value="Genomic_DNA"/>
</dbReference>
<dbReference type="Pfam" id="PF12911">
    <property type="entry name" value="OppC_N"/>
    <property type="match status" value="1"/>
</dbReference>
<dbReference type="PANTHER" id="PTHR43386">
    <property type="entry name" value="OLIGOPEPTIDE TRANSPORT SYSTEM PERMEASE PROTEIN APPC"/>
    <property type="match status" value="1"/>
</dbReference>
<evidence type="ECO:0000256" key="5">
    <source>
        <dbReference type="ARBA" id="ARBA00022989"/>
    </source>
</evidence>
<feature type="transmembrane region" description="Helical" evidence="7">
    <location>
        <begin position="259"/>
        <end position="282"/>
    </location>
</feature>
<feature type="transmembrane region" description="Helical" evidence="7">
    <location>
        <begin position="34"/>
        <end position="55"/>
    </location>
</feature>
<dbReference type="GO" id="GO:0005886">
    <property type="term" value="C:plasma membrane"/>
    <property type="evidence" value="ECO:0007669"/>
    <property type="project" value="UniProtKB-SubCell"/>
</dbReference>
<dbReference type="AlphaFoldDB" id="A0A537J0A4"/>
<keyword evidence="6 7" id="KW-0472">Membrane</keyword>
<feature type="transmembrane region" description="Helical" evidence="7">
    <location>
        <begin position="133"/>
        <end position="153"/>
    </location>
</feature>
<evidence type="ECO:0000313" key="11">
    <source>
        <dbReference type="Proteomes" id="UP000318834"/>
    </source>
</evidence>